<dbReference type="PANTHER" id="PTHR44688:SF16">
    <property type="entry name" value="DNA-BINDING TRANSCRIPTIONAL ACTIVATOR DEVR_DOSR"/>
    <property type="match status" value="1"/>
</dbReference>
<dbReference type="PANTHER" id="PTHR44688">
    <property type="entry name" value="DNA-BINDING TRANSCRIPTIONAL ACTIVATOR DEVR_DOSR"/>
    <property type="match status" value="1"/>
</dbReference>
<protein>
    <submittedName>
        <fullName evidence="5">Helix-turn-helix transcriptional regulator</fullName>
    </submittedName>
</protein>
<keyword evidence="3" id="KW-0804">Transcription</keyword>
<reference evidence="5" key="1">
    <citation type="submission" date="2018-08" db="EMBL/GenBank/DDBJ databases">
        <authorList>
            <person name="Jin W."/>
            <person name="Wang H."/>
            <person name="Yang Y."/>
            <person name="Li M."/>
            <person name="Liu J."/>
        </authorList>
    </citation>
    <scope>NUCLEOTIDE SEQUENCE</scope>
    <source>
        <strain evidence="5">AESS21</strain>
    </source>
</reference>
<dbReference type="PRINTS" id="PR00038">
    <property type="entry name" value="HTHLUXR"/>
</dbReference>
<dbReference type="GO" id="GO:0006355">
    <property type="term" value="P:regulation of DNA-templated transcription"/>
    <property type="evidence" value="ECO:0007669"/>
    <property type="project" value="InterPro"/>
</dbReference>
<dbReference type="CDD" id="cd06170">
    <property type="entry name" value="LuxR_C_like"/>
    <property type="match status" value="1"/>
</dbReference>
<dbReference type="InterPro" id="IPR036388">
    <property type="entry name" value="WH-like_DNA-bd_sf"/>
</dbReference>
<name>A0A944CC05_9HYPH</name>
<proteinExistence type="predicted"/>
<dbReference type="PROSITE" id="PS50043">
    <property type="entry name" value="HTH_LUXR_2"/>
    <property type="match status" value="1"/>
</dbReference>
<keyword evidence="1" id="KW-0805">Transcription regulation</keyword>
<accession>A0A944CC05</accession>
<dbReference type="SUPFAM" id="SSF46894">
    <property type="entry name" value="C-terminal effector domain of the bipartite response regulators"/>
    <property type="match status" value="1"/>
</dbReference>
<evidence type="ECO:0000256" key="2">
    <source>
        <dbReference type="ARBA" id="ARBA00023125"/>
    </source>
</evidence>
<dbReference type="Proteomes" id="UP000705379">
    <property type="component" value="Unassembled WGS sequence"/>
</dbReference>
<evidence type="ECO:0000259" key="4">
    <source>
        <dbReference type="PROSITE" id="PS50043"/>
    </source>
</evidence>
<dbReference type="EMBL" id="QTKU01000001">
    <property type="protein sequence ID" value="MBS8259622.1"/>
    <property type="molecule type" value="Genomic_DNA"/>
</dbReference>
<dbReference type="Pfam" id="PF00196">
    <property type="entry name" value="GerE"/>
    <property type="match status" value="1"/>
</dbReference>
<dbReference type="InterPro" id="IPR016032">
    <property type="entry name" value="Sig_transdc_resp-reg_C-effctor"/>
</dbReference>
<evidence type="ECO:0000256" key="1">
    <source>
        <dbReference type="ARBA" id="ARBA00023015"/>
    </source>
</evidence>
<evidence type="ECO:0000256" key="3">
    <source>
        <dbReference type="ARBA" id="ARBA00023163"/>
    </source>
</evidence>
<dbReference type="Gene3D" id="1.10.10.10">
    <property type="entry name" value="Winged helix-like DNA-binding domain superfamily/Winged helix DNA-binding domain"/>
    <property type="match status" value="1"/>
</dbReference>
<dbReference type="GO" id="GO:0003677">
    <property type="term" value="F:DNA binding"/>
    <property type="evidence" value="ECO:0007669"/>
    <property type="project" value="UniProtKB-KW"/>
</dbReference>
<organism evidence="5 6">
    <name type="scientific">Roseibium polysiphoniae</name>
    <dbReference type="NCBI Taxonomy" id="2571221"/>
    <lineage>
        <taxon>Bacteria</taxon>
        <taxon>Pseudomonadati</taxon>
        <taxon>Pseudomonadota</taxon>
        <taxon>Alphaproteobacteria</taxon>
        <taxon>Hyphomicrobiales</taxon>
        <taxon>Stappiaceae</taxon>
        <taxon>Roseibium</taxon>
    </lineage>
</organism>
<dbReference type="InterPro" id="IPR000792">
    <property type="entry name" value="Tscrpt_reg_LuxR_C"/>
</dbReference>
<dbReference type="SMART" id="SM00421">
    <property type="entry name" value="HTH_LUXR"/>
    <property type="match status" value="1"/>
</dbReference>
<reference evidence="5" key="2">
    <citation type="journal article" date="2021" name="Microorganisms">
        <title>Bacterial Dimethylsulfoniopropionate Biosynthesis in the East China Sea.</title>
        <authorList>
            <person name="Liu J."/>
            <person name="Zhang Y."/>
            <person name="Liu J."/>
            <person name="Zhong H."/>
            <person name="Williams B.T."/>
            <person name="Zheng Y."/>
            <person name="Curson A.R.J."/>
            <person name="Sun C."/>
            <person name="Sun H."/>
            <person name="Song D."/>
            <person name="Wagner Mackenzie B."/>
            <person name="Bermejo Martinez A."/>
            <person name="Todd J.D."/>
            <person name="Zhang X.H."/>
        </authorList>
    </citation>
    <scope>NUCLEOTIDE SEQUENCE</scope>
    <source>
        <strain evidence="5">AESS21</strain>
    </source>
</reference>
<feature type="domain" description="HTH luxR-type" evidence="4">
    <location>
        <begin position="148"/>
        <end position="213"/>
    </location>
</feature>
<sequence length="221" mass="25116">MKSKFDQVVRAALDVWSSGAPDQKVSATADVLRYVKLADLPGLNLHVLDMQEESPDRFRIENLIERTDQLREGCRFLGDYPDPIFIRDNVAPVYATARDSRHPIVDTVEAKANSRYFIYDRLILPEKKTSERSSWAIGFTLPRLVLPLPVETPKLTARETEVLDLILLGHTAREIAERLELSQRTVEHRILDLRTKYGAKNVTHLTALAVSTRLRGKTEGQ</sequence>
<dbReference type="RefSeq" id="WP_213215207.1">
    <property type="nucleotide sequence ID" value="NZ_QTKU01000001.1"/>
</dbReference>
<evidence type="ECO:0000313" key="5">
    <source>
        <dbReference type="EMBL" id="MBS8259622.1"/>
    </source>
</evidence>
<comment type="caution">
    <text evidence="5">The sequence shown here is derived from an EMBL/GenBank/DDBJ whole genome shotgun (WGS) entry which is preliminary data.</text>
</comment>
<evidence type="ECO:0000313" key="6">
    <source>
        <dbReference type="Proteomes" id="UP000705379"/>
    </source>
</evidence>
<dbReference type="AlphaFoldDB" id="A0A944CC05"/>
<gene>
    <name evidence="5" type="ORF">DYI23_05255</name>
</gene>
<keyword evidence="2" id="KW-0238">DNA-binding</keyword>